<dbReference type="SUPFAM" id="SSF51735">
    <property type="entry name" value="NAD(P)-binding Rossmann-fold domains"/>
    <property type="match status" value="1"/>
</dbReference>
<gene>
    <name evidence="5" type="ORF">JKK62_05790</name>
</gene>
<evidence type="ECO:0000313" key="5">
    <source>
        <dbReference type="EMBL" id="MBK6088168.1"/>
    </source>
</evidence>
<comment type="similarity">
    <text evidence="1">Belongs to the prephenate/arogenate dehydrogenase family.</text>
</comment>
<dbReference type="Pfam" id="PF20463">
    <property type="entry name" value="PDH_C"/>
    <property type="match status" value="1"/>
</dbReference>
<keyword evidence="2" id="KW-0560">Oxidoreductase</keyword>
<proteinExistence type="inferred from homology"/>
<dbReference type="GO" id="GO:0008977">
    <property type="term" value="F:prephenate dehydrogenase (NAD+) activity"/>
    <property type="evidence" value="ECO:0007669"/>
    <property type="project" value="InterPro"/>
</dbReference>
<feature type="domain" description="Prephenate/arogenate dehydrogenase" evidence="4">
    <location>
        <begin position="7"/>
        <end position="284"/>
    </location>
</feature>
<name>A0A934U063_9FIRM</name>
<dbReference type="AlphaFoldDB" id="A0A934U063"/>
<dbReference type="InterPro" id="IPR046825">
    <property type="entry name" value="PDH_C"/>
</dbReference>
<dbReference type="InterPro" id="IPR046826">
    <property type="entry name" value="PDH_N"/>
</dbReference>
<dbReference type="PANTHER" id="PTHR21363">
    <property type="entry name" value="PREPHENATE DEHYDROGENASE"/>
    <property type="match status" value="1"/>
</dbReference>
<protein>
    <submittedName>
        <fullName evidence="5">Prephenate dehydrogenase</fullName>
    </submittedName>
</protein>
<evidence type="ECO:0000256" key="3">
    <source>
        <dbReference type="ARBA" id="ARBA00029440"/>
    </source>
</evidence>
<dbReference type="Proteomes" id="UP000633365">
    <property type="component" value="Unassembled WGS sequence"/>
</dbReference>
<dbReference type="InterPro" id="IPR036291">
    <property type="entry name" value="NAD(P)-bd_dom_sf"/>
</dbReference>
<dbReference type="InterPro" id="IPR008927">
    <property type="entry name" value="6-PGluconate_DH-like_C_sf"/>
</dbReference>
<dbReference type="PANTHER" id="PTHR21363:SF0">
    <property type="entry name" value="PREPHENATE DEHYDROGENASE [NADP(+)]"/>
    <property type="match status" value="1"/>
</dbReference>
<dbReference type="Pfam" id="PF02153">
    <property type="entry name" value="PDH_N"/>
    <property type="match status" value="1"/>
</dbReference>
<accession>A0A934U063</accession>
<reference evidence="5" key="1">
    <citation type="submission" date="2021-01" db="EMBL/GenBank/DDBJ databases">
        <title>Genome public.</title>
        <authorList>
            <person name="Liu C."/>
            <person name="Sun Q."/>
        </authorList>
    </citation>
    <scope>NUCLEOTIDE SEQUENCE</scope>
    <source>
        <strain evidence="5">M6</strain>
    </source>
</reference>
<dbReference type="GO" id="GO:0004665">
    <property type="term" value="F:prephenate dehydrogenase (NADP+) activity"/>
    <property type="evidence" value="ECO:0007669"/>
    <property type="project" value="InterPro"/>
</dbReference>
<dbReference type="Gene3D" id="3.40.50.720">
    <property type="entry name" value="NAD(P)-binding Rossmann-like Domain"/>
    <property type="match status" value="1"/>
</dbReference>
<dbReference type="RefSeq" id="WP_186832834.1">
    <property type="nucleotide sequence ID" value="NZ_JAEQMG010000048.1"/>
</dbReference>
<sequence>MEWISNSRILIVGLGLIGGSYAKALKRLGYHITAIEKRQSAIDYALENHIINDGYTTVDPEIVGSADAVIFGLYPKVFKDWIAQYQDYLKPGAMLTDVTGVKSCIVYDIQKMLRDDVEFIASHPMAGREVYGVENANDRIFRDANFIIVPTDKNTPEGIRWVGGLARIIGFSRISVLSPEEHDEMIGYLSQLTHCIAVSLMTCSDNEHLVEYTGDSFRDLTRIANINDLMWSELFMLNRDSLLKYMDIFLGEFAALRDMIRDGRVEELREKMRLSTKRRAYFNK</sequence>
<dbReference type="PROSITE" id="PS51176">
    <property type="entry name" value="PDH_ADH"/>
    <property type="match status" value="1"/>
</dbReference>
<evidence type="ECO:0000259" key="4">
    <source>
        <dbReference type="PROSITE" id="PS51176"/>
    </source>
</evidence>
<keyword evidence="6" id="KW-1185">Reference proteome</keyword>
<evidence type="ECO:0000256" key="1">
    <source>
        <dbReference type="ARBA" id="ARBA00007964"/>
    </source>
</evidence>
<dbReference type="InterPro" id="IPR003099">
    <property type="entry name" value="Prephen_DH"/>
</dbReference>
<evidence type="ECO:0000256" key="2">
    <source>
        <dbReference type="ARBA" id="ARBA00023002"/>
    </source>
</evidence>
<dbReference type="SUPFAM" id="SSF48179">
    <property type="entry name" value="6-phosphogluconate dehydrogenase C-terminal domain-like"/>
    <property type="match status" value="1"/>
</dbReference>
<comment type="pathway">
    <text evidence="3">Amino-acid biosynthesis.</text>
</comment>
<dbReference type="EMBL" id="JAEQMG010000048">
    <property type="protein sequence ID" value="MBK6088168.1"/>
    <property type="molecule type" value="Genomic_DNA"/>
</dbReference>
<dbReference type="GO" id="GO:0006571">
    <property type="term" value="P:tyrosine biosynthetic process"/>
    <property type="evidence" value="ECO:0007669"/>
    <property type="project" value="InterPro"/>
</dbReference>
<dbReference type="InterPro" id="IPR050812">
    <property type="entry name" value="Preph/Arog_dehydrog"/>
</dbReference>
<organism evidence="5 6">
    <name type="scientific">Ruminococcus difficilis</name>
    <dbReference type="NCBI Taxonomy" id="2763069"/>
    <lineage>
        <taxon>Bacteria</taxon>
        <taxon>Bacillati</taxon>
        <taxon>Bacillota</taxon>
        <taxon>Clostridia</taxon>
        <taxon>Eubacteriales</taxon>
        <taxon>Oscillospiraceae</taxon>
        <taxon>Ruminococcus</taxon>
    </lineage>
</organism>
<dbReference type="Gene3D" id="1.10.3660.10">
    <property type="entry name" value="6-phosphogluconate dehydrogenase C-terminal like domain"/>
    <property type="match status" value="1"/>
</dbReference>
<comment type="caution">
    <text evidence="5">The sequence shown here is derived from an EMBL/GenBank/DDBJ whole genome shotgun (WGS) entry which is preliminary data.</text>
</comment>
<dbReference type="GO" id="GO:0070403">
    <property type="term" value="F:NAD+ binding"/>
    <property type="evidence" value="ECO:0007669"/>
    <property type="project" value="InterPro"/>
</dbReference>
<evidence type="ECO:0000313" key="6">
    <source>
        <dbReference type="Proteomes" id="UP000633365"/>
    </source>
</evidence>